<dbReference type="InterPro" id="IPR016007">
    <property type="entry name" value="Alpha_rhamnosid"/>
</dbReference>
<evidence type="ECO:0000313" key="9">
    <source>
        <dbReference type="Proteomes" id="UP000824109"/>
    </source>
</evidence>
<keyword evidence="3 8" id="KW-0378">Hydrolase</keyword>
<comment type="caution">
    <text evidence="8">The sequence shown here is derived from an EMBL/GenBank/DDBJ whole genome shotgun (WGS) entry which is preliminary data.</text>
</comment>
<dbReference type="Gene3D" id="2.60.420.10">
    <property type="entry name" value="Maltose phosphorylase, domain 3"/>
    <property type="match status" value="1"/>
</dbReference>
<dbReference type="Proteomes" id="UP000824109">
    <property type="component" value="Unassembled WGS sequence"/>
</dbReference>
<evidence type="ECO:0000259" key="6">
    <source>
        <dbReference type="Pfam" id="PF17389"/>
    </source>
</evidence>
<dbReference type="PANTHER" id="PTHR33307:SF6">
    <property type="entry name" value="ALPHA-RHAMNOSIDASE (EUROFUNG)-RELATED"/>
    <property type="match status" value="1"/>
</dbReference>
<dbReference type="EC" id="3.2.1.40" evidence="2"/>
<dbReference type="InterPro" id="IPR008928">
    <property type="entry name" value="6-hairpin_glycosidase_sf"/>
</dbReference>
<dbReference type="InterPro" id="IPR035396">
    <property type="entry name" value="Bac_rhamnosid6H"/>
</dbReference>
<dbReference type="GO" id="GO:0030596">
    <property type="term" value="F:alpha-L-rhamnosidase activity"/>
    <property type="evidence" value="ECO:0007669"/>
    <property type="project" value="UniProtKB-EC"/>
</dbReference>
<organism evidence="8 9">
    <name type="scientific">Candidatus Ornithomonoglobus merdipullorum</name>
    <dbReference type="NCBI Taxonomy" id="2840895"/>
    <lineage>
        <taxon>Bacteria</taxon>
        <taxon>Bacillati</taxon>
        <taxon>Bacillota</taxon>
        <taxon>Clostridia</taxon>
        <taxon>Candidatus Ornithomonoglobus</taxon>
    </lineage>
</organism>
<comment type="catalytic activity">
    <reaction evidence="1">
        <text>Hydrolysis of terminal non-reducing alpha-L-rhamnose residues in alpha-L-rhamnosides.</text>
        <dbReference type="EC" id="3.2.1.40"/>
    </reaction>
</comment>
<dbReference type="InterPro" id="IPR012341">
    <property type="entry name" value="6hp_glycosidase-like_sf"/>
</dbReference>
<protein>
    <recommendedName>
        <fullName evidence="2">alpha-L-rhamnosidase</fullName>
        <ecNumber evidence="2">3.2.1.40</ecNumber>
    </recommendedName>
</protein>
<feature type="domain" description="Alpha-L-rhamnosidase concanavalin-like" evidence="4">
    <location>
        <begin position="195"/>
        <end position="293"/>
    </location>
</feature>
<dbReference type="InterPro" id="IPR013737">
    <property type="entry name" value="Bac_rhamnosid_N"/>
</dbReference>
<reference evidence="8" key="2">
    <citation type="journal article" date="2021" name="PeerJ">
        <title>Extensive microbial diversity within the chicken gut microbiome revealed by metagenomics and culture.</title>
        <authorList>
            <person name="Gilroy R."/>
            <person name="Ravi A."/>
            <person name="Getino M."/>
            <person name="Pursley I."/>
            <person name="Horton D.L."/>
            <person name="Alikhan N.F."/>
            <person name="Baker D."/>
            <person name="Gharbi K."/>
            <person name="Hall N."/>
            <person name="Watson M."/>
            <person name="Adriaenssens E.M."/>
            <person name="Foster-Nyarko E."/>
            <person name="Jarju S."/>
            <person name="Secka A."/>
            <person name="Antonio M."/>
            <person name="Oren A."/>
            <person name="Chaudhuri R.R."/>
            <person name="La Ragione R."/>
            <person name="Hildebrand F."/>
            <person name="Pallen M.J."/>
        </authorList>
    </citation>
    <scope>NUCLEOTIDE SEQUENCE</scope>
    <source>
        <strain evidence="8">USAMLcec3-3695</strain>
    </source>
</reference>
<dbReference type="PANTHER" id="PTHR33307">
    <property type="entry name" value="ALPHA-RHAMNOSIDASE (EUROFUNG)"/>
    <property type="match status" value="1"/>
</dbReference>
<evidence type="ECO:0000313" key="8">
    <source>
        <dbReference type="EMBL" id="HIU56334.1"/>
    </source>
</evidence>
<dbReference type="PIRSF" id="PIRSF010631">
    <property type="entry name" value="A-rhamnsds"/>
    <property type="match status" value="1"/>
</dbReference>
<sequence length="720" mass="81582">MIYDAEWITAEVTGAEPEFIKSFTTEGRVSKARLSVTAVGVYEACLNGRRVGDHILAPGCTAYNKRLQYQEYDVTDMMADENTLVIAVGRGWHRSRMSENRPEINGRPCAVIAELSIVYENGETENIRTDETWLARASRTAESDIWDGETYDASLPEGEAVTTTAAELSKDILIPQEGETICEHETLAPRTLIVTPKGERVLDFGQNITGYVKLDIDARAGETVSLSCAEILDSDGNFYNENYRSAKSRMKYICREGRNVWKPRFTFYGFRYIRLDSFPENADPMSFRAVTVYSDMERTGYIRTSDARLNRFFENALWSQRDNFLDIPTDCPQRDERMGWTGDAQVFAKTACYNYNAKKFFEKWLGDVRSEQRGNGSVPDTVPNFWNLGGASTAWGDVITVLPWTLYEMYGDSRSLEANFDAMKRWVDYITNDTLDEYLWISPDDSHKQWRKHYGDWLALDAPYGSYHGSTSDNFVASAFYAYSTSLLVKAGEALGKDMTEYRSLYDNIVSKFKETFTEYKTQTECVLALHFGLTDKTAETAAQLDRMIRENGTRLETGFVGTPYLLHALSDNGFADTAFDLLLQDKYPSWLYEVDHGATTVWEHWDGIRDDGVLWSSDMNSYNHYAYGSVMDWVYSKAAGIRPGAPGFETAVIAPLPSKRLAGLEAEYSTSYGKIISRRTNTEDGVRYEIETPVPSKIIIDGAEHDVPAGRYTFWGQRA</sequence>
<evidence type="ECO:0000256" key="2">
    <source>
        <dbReference type="ARBA" id="ARBA00012652"/>
    </source>
</evidence>
<evidence type="ECO:0000259" key="5">
    <source>
        <dbReference type="Pfam" id="PF08531"/>
    </source>
</evidence>
<feature type="domain" description="Alpha-L-rhamnosidase C-terminal" evidence="7">
    <location>
        <begin position="641"/>
        <end position="698"/>
    </location>
</feature>
<proteinExistence type="predicted"/>
<dbReference type="InterPro" id="IPR008902">
    <property type="entry name" value="Rhamnosid_concanavalin"/>
</dbReference>
<feature type="domain" description="Bacterial alpha-L-rhamnosidase N-terminal" evidence="5">
    <location>
        <begin position="28"/>
        <end position="154"/>
    </location>
</feature>
<dbReference type="EMBL" id="DVNB01000011">
    <property type="protein sequence ID" value="HIU56334.1"/>
    <property type="molecule type" value="Genomic_DNA"/>
</dbReference>
<dbReference type="Pfam" id="PF17390">
    <property type="entry name" value="Bac_rhamnosid_C"/>
    <property type="match status" value="1"/>
</dbReference>
<evidence type="ECO:0000259" key="4">
    <source>
        <dbReference type="Pfam" id="PF05592"/>
    </source>
</evidence>
<dbReference type="InterPro" id="IPR035398">
    <property type="entry name" value="Bac_rhamnosid_C"/>
</dbReference>
<dbReference type="GO" id="GO:0005975">
    <property type="term" value="P:carbohydrate metabolic process"/>
    <property type="evidence" value="ECO:0007669"/>
    <property type="project" value="InterPro"/>
</dbReference>
<evidence type="ECO:0000256" key="3">
    <source>
        <dbReference type="ARBA" id="ARBA00022801"/>
    </source>
</evidence>
<evidence type="ECO:0000259" key="7">
    <source>
        <dbReference type="Pfam" id="PF17390"/>
    </source>
</evidence>
<evidence type="ECO:0000256" key="1">
    <source>
        <dbReference type="ARBA" id="ARBA00001445"/>
    </source>
</evidence>
<gene>
    <name evidence="8" type="ORF">IAA61_00810</name>
</gene>
<name>A0A9D1M9Z7_9FIRM</name>
<dbReference type="Gene3D" id="2.60.120.260">
    <property type="entry name" value="Galactose-binding domain-like"/>
    <property type="match status" value="2"/>
</dbReference>
<reference evidence="8" key="1">
    <citation type="submission" date="2020-10" db="EMBL/GenBank/DDBJ databases">
        <authorList>
            <person name="Gilroy R."/>
        </authorList>
    </citation>
    <scope>NUCLEOTIDE SEQUENCE</scope>
    <source>
        <strain evidence="8">USAMLcec3-3695</strain>
    </source>
</reference>
<dbReference type="SUPFAM" id="SSF48208">
    <property type="entry name" value="Six-hairpin glycosidases"/>
    <property type="match status" value="1"/>
</dbReference>
<accession>A0A9D1M9Z7</accession>
<dbReference type="AlphaFoldDB" id="A0A9D1M9Z7"/>
<feature type="domain" description="Alpha-L-rhamnosidase six-hairpin glycosidase" evidence="6">
    <location>
        <begin position="297"/>
        <end position="637"/>
    </location>
</feature>
<dbReference type="Pfam" id="PF08531">
    <property type="entry name" value="Bac_rhamnosid_N"/>
    <property type="match status" value="1"/>
</dbReference>
<dbReference type="Pfam" id="PF17389">
    <property type="entry name" value="Bac_rhamnosid6H"/>
    <property type="match status" value="1"/>
</dbReference>
<dbReference type="Gene3D" id="1.50.10.10">
    <property type="match status" value="1"/>
</dbReference>
<dbReference type="Pfam" id="PF05592">
    <property type="entry name" value="Bac_rhamnosid"/>
    <property type="match status" value="1"/>
</dbReference>